<dbReference type="Proteomes" id="UP000185146">
    <property type="component" value="Chromosome"/>
</dbReference>
<reference evidence="4 6" key="1">
    <citation type="submission" date="2016-08" db="EMBL/GenBank/DDBJ databases">
        <authorList>
            <person name="Seilhamer J.J."/>
        </authorList>
    </citation>
    <scope>NUCLEOTIDE SEQUENCE [LARGE SCALE GENOMIC DNA]</scope>
    <source>
        <strain evidence="4 6">KH-18-2</strain>
    </source>
</reference>
<reference evidence="4 6" key="3">
    <citation type="submission" date="2018-03" db="EMBL/GenBank/DDBJ databases">
        <title>Draft genome of Pseudomonas putida strain KH-18-2.</title>
        <authorList>
            <person name="Yoshizawa S."/>
            <person name="Khan N.H."/>
            <person name="Nishimura M."/>
            <person name="Chiura H.X."/>
            <person name="Ogura Y."/>
            <person name="Hayashi T."/>
            <person name="Kogure K."/>
        </authorList>
    </citation>
    <scope>NUCLEOTIDE SEQUENCE [LARGE SCALE GENOMIC DNA]</scope>
    <source>
        <strain evidence="4 6">KH-18-2</strain>
    </source>
</reference>
<dbReference type="Gene3D" id="1.10.260.40">
    <property type="entry name" value="lambda repressor-like DNA-binding domains"/>
    <property type="match status" value="1"/>
</dbReference>
<evidence type="ECO:0000313" key="5">
    <source>
        <dbReference type="Proteomes" id="UP000185146"/>
    </source>
</evidence>
<dbReference type="GO" id="GO:0005829">
    <property type="term" value="C:cytosol"/>
    <property type="evidence" value="ECO:0007669"/>
    <property type="project" value="TreeGrafter"/>
</dbReference>
<dbReference type="GO" id="GO:0003677">
    <property type="term" value="F:DNA binding"/>
    <property type="evidence" value="ECO:0007669"/>
    <property type="project" value="UniProtKB-KW"/>
</dbReference>
<dbReference type="AlphaFoldDB" id="A0A1L5PTF1"/>
<dbReference type="RefSeq" id="WP_075045778.1">
    <property type="nucleotide sequence ID" value="NZ_CP134602.1"/>
</dbReference>
<evidence type="ECO:0000259" key="2">
    <source>
        <dbReference type="PROSITE" id="PS50943"/>
    </source>
</evidence>
<dbReference type="InterPro" id="IPR010982">
    <property type="entry name" value="Lambda_DNA-bd_dom_sf"/>
</dbReference>
<dbReference type="PANTHER" id="PTHR46797">
    <property type="entry name" value="HTH-TYPE TRANSCRIPTIONAL REGULATOR"/>
    <property type="match status" value="1"/>
</dbReference>
<dbReference type="Pfam" id="PF13560">
    <property type="entry name" value="HTH_31"/>
    <property type="match status" value="1"/>
</dbReference>
<dbReference type="InterPro" id="IPR050807">
    <property type="entry name" value="TransReg_Diox_bact_type"/>
</dbReference>
<dbReference type="InterPro" id="IPR001387">
    <property type="entry name" value="Cro/C1-type_HTH"/>
</dbReference>
<organism evidence="3 5">
    <name type="scientific">Pseudomonas putida</name>
    <name type="common">Arthrobacter siderocapsulatus</name>
    <dbReference type="NCBI Taxonomy" id="303"/>
    <lineage>
        <taxon>Bacteria</taxon>
        <taxon>Pseudomonadati</taxon>
        <taxon>Pseudomonadota</taxon>
        <taxon>Gammaproteobacteria</taxon>
        <taxon>Pseudomonadales</taxon>
        <taxon>Pseudomonadaceae</taxon>
        <taxon>Pseudomonas</taxon>
    </lineage>
</organism>
<dbReference type="CDD" id="cd00093">
    <property type="entry name" value="HTH_XRE"/>
    <property type="match status" value="1"/>
</dbReference>
<dbReference type="SUPFAM" id="SSF47413">
    <property type="entry name" value="lambda repressor-like DNA-binding domains"/>
    <property type="match status" value="1"/>
</dbReference>
<dbReference type="SMART" id="SM00530">
    <property type="entry name" value="HTH_XRE"/>
    <property type="match status" value="1"/>
</dbReference>
<evidence type="ECO:0000313" key="4">
    <source>
        <dbReference type="EMBL" id="POG02963.1"/>
    </source>
</evidence>
<evidence type="ECO:0000256" key="1">
    <source>
        <dbReference type="ARBA" id="ARBA00023125"/>
    </source>
</evidence>
<feature type="domain" description="HTH cro/C1-type" evidence="2">
    <location>
        <begin position="15"/>
        <end position="69"/>
    </location>
</feature>
<name>A0A1L5PTF1_PSEPU</name>
<dbReference type="PANTHER" id="PTHR46797:SF1">
    <property type="entry name" value="METHYLPHOSPHONATE SYNTHASE"/>
    <property type="match status" value="1"/>
</dbReference>
<dbReference type="EMBL" id="MING01000083">
    <property type="protein sequence ID" value="POG02963.1"/>
    <property type="molecule type" value="Genomic_DNA"/>
</dbReference>
<protein>
    <submittedName>
        <fullName evidence="3">Transcriptional regulator</fullName>
    </submittedName>
</protein>
<evidence type="ECO:0000313" key="6">
    <source>
        <dbReference type="Proteomes" id="UP000237378"/>
    </source>
</evidence>
<dbReference type="Proteomes" id="UP000237378">
    <property type="component" value="Unassembled WGS sequence"/>
</dbReference>
<dbReference type="GO" id="GO:0003700">
    <property type="term" value="F:DNA-binding transcription factor activity"/>
    <property type="evidence" value="ECO:0007669"/>
    <property type="project" value="TreeGrafter"/>
</dbReference>
<keyword evidence="1" id="KW-0238">DNA-binding</keyword>
<proteinExistence type="predicted"/>
<gene>
    <name evidence="4" type="ORF">BGP82_16805</name>
    <name evidence="3" type="ORF">BL240_18445</name>
</gene>
<evidence type="ECO:0000313" key="3">
    <source>
        <dbReference type="EMBL" id="APO83316.1"/>
    </source>
</evidence>
<accession>A0A1L5PTF1</accession>
<reference evidence="3 5" key="2">
    <citation type="submission" date="2016-12" db="EMBL/GenBank/DDBJ databases">
        <title>Draft Genome Sequence of Mercury Resistant Pseudomonas DRA525.</title>
        <authorList>
            <person name="Drace K.M."/>
        </authorList>
    </citation>
    <scope>NUCLEOTIDE SEQUENCE [LARGE SCALE GENOMIC DNA]</scope>
    <source>
        <strain evidence="3 5">DRA525</strain>
    </source>
</reference>
<dbReference type="PROSITE" id="PS50943">
    <property type="entry name" value="HTH_CROC1"/>
    <property type="match status" value="1"/>
</dbReference>
<dbReference type="EMBL" id="CP018743">
    <property type="protein sequence ID" value="APO83316.1"/>
    <property type="molecule type" value="Genomic_DNA"/>
</dbReference>
<sequence>MPVKEPSPHHIGRQLAAYRRARGLTQAKVGEYLNISGEAVSRLERGQVELSVSKLLQLADLYGCPADELLLAISPRPQDQDVQITSIIKAQGEADKQFALEFLQTLATHLAQRK</sequence>